<dbReference type="InterPro" id="IPR000014">
    <property type="entry name" value="PAS"/>
</dbReference>
<dbReference type="PROSITE" id="PS50109">
    <property type="entry name" value="HIS_KIN"/>
    <property type="match status" value="1"/>
</dbReference>
<evidence type="ECO:0000256" key="3">
    <source>
        <dbReference type="ARBA" id="ARBA00022553"/>
    </source>
</evidence>
<dbReference type="InterPro" id="IPR000700">
    <property type="entry name" value="PAS-assoc_C"/>
</dbReference>
<protein>
    <recommendedName>
        <fullName evidence="2">histidine kinase</fullName>
        <ecNumber evidence="2">2.7.13.3</ecNumber>
    </recommendedName>
</protein>
<dbReference type="CDD" id="cd00130">
    <property type="entry name" value="PAS"/>
    <property type="match status" value="2"/>
</dbReference>
<evidence type="ECO:0000259" key="8">
    <source>
        <dbReference type="PROSITE" id="PS50112"/>
    </source>
</evidence>
<dbReference type="GO" id="GO:0000155">
    <property type="term" value="F:phosphorelay sensor kinase activity"/>
    <property type="evidence" value="ECO:0007669"/>
    <property type="project" value="InterPro"/>
</dbReference>
<evidence type="ECO:0000259" key="9">
    <source>
        <dbReference type="PROSITE" id="PS50113"/>
    </source>
</evidence>
<dbReference type="RefSeq" id="WP_103426917.1">
    <property type="nucleotide sequence ID" value="NZ_CP026309.1"/>
</dbReference>
<dbReference type="InterPro" id="IPR013655">
    <property type="entry name" value="PAS_fold_3"/>
</dbReference>
<dbReference type="Gene3D" id="3.30.450.40">
    <property type="match status" value="1"/>
</dbReference>
<evidence type="ECO:0000256" key="5">
    <source>
        <dbReference type="ARBA" id="ARBA00022777"/>
    </source>
</evidence>
<evidence type="ECO:0000259" key="7">
    <source>
        <dbReference type="PROSITE" id="PS50109"/>
    </source>
</evidence>
<dbReference type="AlphaFoldDB" id="A0A2I8VMT2"/>
<dbReference type="Gene3D" id="3.30.450.20">
    <property type="entry name" value="PAS domain"/>
    <property type="match status" value="2"/>
</dbReference>
<dbReference type="InterPro" id="IPR003018">
    <property type="entry name" value="GAF"/>
</dbReference>
<dbReference type="SMART" id="SM00387">
    <property type="entry name" value="HATPase_c"/>
    <property type="match status" value="1"/>
</dbReference>
<dbReference type="InterPro" id="IPR013767">
    <property type="entry name" value="PAS_fold"/>
</dbReference>
<evidence type="ECO:0000256" key="6">
    <source>
        <dbReference type="SAM" id="MobiDB-lite"/>
    </source>
</evidence>
<keyword evidence="3" id="KW-0597">Phosphoprotein</keyword>
<dbReference type="InterPro" id="IPR003594">
    <property type="entry name" value="HATPase_dom"/>
</dbReference>
<organism evidence="10 11">
    <name type="scientific">Salinigranum rubrum</name>
    <dbReference type="NCBI Taxonomy" id="755307"/>
    <lineage>
        <taxon>Archaea</taxon>
        <taxon>Methanobacteriati</taxon>
        <taxon>Methanobacteriota</taxon>
        <taxon>Stenosarchaea group</taxon>
        <taxon>Halobacteria</taxon>
        <taxon>Halobacteriales</taxon>
        <taxon>Haloferacaceae</taxon>
        <taxon>Salinigranum</taxon>
    </lineage>
</organism>
<dbReference type="InterPro" id="IPR003661">
    <property type="entry name" value="HisK_dim/P_dom"/>
</dbReference>
<comment type="catalytic activity">
    <reaction evidence="1">
        <text>ATP + protein L-histidine = ADP + protein N-phospho-L-histidine.</text>
        <dbReference type="EC" id="2.7.13.3"/>
    </reaction>
</comment>
<keyword evidence="5 10" id="KW-0418">Kinase</keyword>
<dbReference type="SUPFAM" id="SSF55874">
    <property type="entry name" value="ATPase domain of HSP90 chaperone/DNA topoisomerase II/histidine kinase"/>
    <property type="match status" value="1"/>
</dbReference>
<proteinExistence type="predicted"/>
<evidence type="ECO:0000313" key="10">
    <source>
        <dbReference type="EMBL" id="AUV83228.1"/>
    </source>
</evidence>
<feature type="domain" description="PAC" evidence="9">
    <location>
        <begin position="292"/>
        <end position="343"/>
    </location>
</feature>
<dbReference type="SUPFAM" id="SSF55781">
    <property type="entry name" value="GAF domain-like"/>
    <property type="match status" value="1"/>
</dbReference>
<sequence length="746" mass="84485">MNSVDQPSSSTLKETLGVFDRLSDPGAPLSTDEVAESMGCPADSAAKRLEELVEQGSLETREVGDRTRVWWRPGVTCPESPSRQDEHGQDSIEESKEQLRLALDAAEMGVWELDLRNEATSRRSPQHDRIFGYEEPLDEWGFERFLEHVHPADRARIEESFETALDEGKWGFEGRIVRSDGEQRWIEVHAEFFSDAGEPVRAVGVVRDITERKEHEVDLDRYRRVVETVEDGIYVIGDDDRFTMVNEAYAEMTGYAREELLGMPASTVVKGETVERAQRLQEELVAGERDTARIEADVQTADGGTFRAEATFAVLTGEDGRHERIGVVRDITDRVEREHELETRVRQQQVVTDLGRRALEDPELDVLFDEAVEAVADTLGSDYCKVLELLPNGDELLLRSGCGWKDGYVGEATVGTEMASQAGYTLASEQPIVVDDMVTESRFAGPDLLVEHDVMSGISTIIGPFHSPWGVLGTHDTTRRRFTQHDVNFVQAVANVLSNAIERARYERRLTDTIEDLKESNERLEQFAYIASHDLQEPLRMVSNYLQLLENRYRDELDDDAEEFIDFAVNGADRMREMIDDLLTYSRIEQHSDSLETTDTAEVVERVLESLQIQVEELDAEVDVGTLPTVRGDEKLLEQLFQNLVSNALKYHDDDPPRVEIGATRRDGKWLFRVEDNGIGIEPQYTDRIFEVFKRLHTHEEYPGTGIGLTLCKRIVDRHEGEIWVESEPGEGTTFYFTLSPAGGHE</sequence>
<name>A0A2I8VMT2_9EURY</name>
<dbReference type="SMART" id="SM00388">
    <property type="entry name" value="HisKA"/>
    <property type="match status" value="1"/>
</dbReference>
<feature type="region of interest" description="Disordered" evidence="6">
    <location>
        <begin position="1"/>
        <end position="42"/>
    </location>
</feature>
<dbReference type="EMBL" id="CP026309">
    <property type="protein sequence ID" value="AUV83228.1"/>
    <property type="molecule type" value="Genomic_DNA"/>
</dbReference>
<dbReference type="PANTHER" id="PTHR43304:SF1">
    <property type="entry name" value="PAC DOMAIN-CONTAINING PROTEIN"/>
    <property type="match status" value="1"/>
</dbReference>
<dbReference type="NCBIfam" id="TIGR00229">
    <property type="entry name" value="sensory_box"/>
    <property type="match status" value="2"/>
</dbReference>
<dbReference type="Pfam" id="PF01590">
    <property type="entry name" value="GAF"/>
    <property type="match status" value="1"/>
</dbReference>
<dbReference type="Proteomes" id="UP000236584">
    <property type="component" value="Chromosome"/>
</dbReference>
<dbReference type="Gene3D" id="2.10.70.100">
    <property type="match status" value="1"/>
</dbReference>
<dbReference type="KEGG" id="srub:C2R22_17575"/>
<feature type="domain" description="PAS" evidence="8">
    <location>
        <begin position="95"/>
        <end position="168"/>
    </location>
</feature>
<feature type="domain" description="PAS" evidence="8">
    <location>
        <begin position="218"/>
        <end position="288"/>
    </location>
</feature>
<dbReference type="Pfam" id="PF08447">
    <property type="entry name" value="PAS_3"/>
    <property type="match status" value="1"/>
</dbReference>
<feature type="compositionally biased region" description="Basic and acidic residues" evidence="6">
    <location>
        <begin position="82"/>
        <end position="95"/>
    </location>
</feature>
<feature type="region of interest" description="Disordered" evidence="6">
    <location>
        <begin position="72"/>
        <end position="95"/>
    </location>
</feature>
<dbReference type="GO" id="GO:0006355">
    <property type="term" value="P:regulation of DNA-templated transcription"/>
    <property type="evidence" value="ECO:0007669"/>
    <property type="project" value="InterPro"/>
</dbReference>
<feature type="domain" description="Histidine kinase" evidence="7">
    <location>
        <begin position="530"/>
        <end position="743"/>
    </location>
</feature>
<dbReference type="InterPro" id="IPR036890">
    <property type="entry name" value="HATPase_C_sf"/>
</dbReference>
<dbReference type="SMART" id="SM00086">
    <property type="entry name" value="PAC"/>
    <property type="match status" value="2"/>
</dbReference>
<dbReference type="PROSITE" id="PS50112">
    <property type="entry name" value="PAS"/>
    <property type="match status" value="2"/>
</dbReference>
<dbReference type="PANTHER" id="PTHR43304">
    <property type="entry name" value="PHYTOCHROME-LIKE PROTEIN CPH1"/>
    <property type="match status" value="1"/>
</dbReference>
<dbReference type="InterPro" id="IPR004358">
    <property type="entry name" value="Sig_transdc_His_kin-like_C"/>
</dbReference>
<dbReference type="SMART" id="SM00065">
    <property type="entry name" value="GAF"/>
    <property type="match status" value="1"/>
</dbReference>
<dbReference type="Gene3D" id="3.30.565.10">
    <property type="entry name" value="Histidine kinase-like ATPase, C-terminal domain"/>
    <property type="match status" value="1"/>
</dbReference>
<dbReference type="OrthoDB" id="106630at2157"/>
<dbReference type="InterPro" id="IPR035965">
    <property type="entry name" value="PAS-like_dom_sf"/>
</dbReference>
<dbReference type="InterPro" id="IPR052162">
    <property type="entry name" value="Sensor_kinase/Photoreceptor"/>
</dbReference>
<dbReference type="SMART" id="SM00091">
    <property type="entry name" value="PAS"/>
    <property type="match status" value="2"/>
</dbReference>
<dbReference type="EC" id="2.7.13.3" evidence="2"/>
<dbReference type="InterPro" id="IPR029016">
    <property type="entry name" value="GAF-like_dom_sf"/>
</dbReference>
<dbReference type="InterPro" id="IPR005467">
    <property type="entry name" value="His_kinase_dom"/>
</dbReference>
<evidence type="ECO:0000256" key="4">
    <source>
        <dbReference type="ARBA" id="ARBA00022679"/>
    </source>
</evidence>
<evidence type="ECO:0000256" key="1">
    <source>
        <dbReference type="ARBA" id="ARBA00000085"/>
    </source>
</evidence>
<reference evidence="10 11" key="1">
    <citation type="submission" date="2018-01" db="EMBL/GenBank/DDBJ databases">
        <title>Complete genome sequence of Salinigranum rubrum GX10T, an extremely halophilic archaeon isolated from a marine solar saltern.</title>
        <authorList>
            <person name="Han S."/>
        </authorList>
    </citation>
    <scope>NUCLEOTIDE SEQUENCE [LARGE SCALE GENOMIC DNA]</scope>
    <source>
        <strain evidence="10 11">GX10</strain>
    </source>
</reference>
<evidence type="ECO:0000313" key="11">
    <source>
        <dbReference type="Proteomes" id="UP000236584"/>
    </source>
</evidence>
<dbReference type="Pfam" id="PF02518">
    <property type="entry name" value="HATPase_c"/>
    <property type="match status" value="1"/>
</dbReference>
<evidence type="ECO:0000256" key="2">
    <source>
        <dbReference type="ARBA" id="ARBA00012438"/>
    </source>
</evidence>
<dbReference type="SUPFAM" id="SSF55785">
    <property type="entry name" value="PYP-like sensor domain (PAS domain)"/>
    <property type="match status" value="2"/>
</dbReference>
<feature type="domain" description="PAC" evidence="9">
    <location>
        <begin position="170"/>
        <end position="221"/>
    </location>
</feature>
<dbReference type="InterPro" id="IPR001610">
    <property type="entry name" value="PAC"/>
</dbReference>
<dbReference type="PRINTS" id="PR00344">
    <property type="entry name" value="BCTRLSENSOR"/>
</dbReference>
<dbReference type="Pfam" id="PF00512">
    <property type="entry name" value="HisKA"/>
    <property type="match status" value="1"/>
</dbReference>
<dbReference type="SUPFAM" id="SSF47384">
    <property type="entry name" value="Homodimeric domain of signal transducing histidine kinase"/>
    <property type="match status" value="1"/>
</dbReference>
<dbReference type="Gene3D" id="1.10.287.130">
    <property type="match status" value="1"/>
</dbReference>
<keyword evidence="11" id="KW-1185">Reference proteome</keyword>
<dbReference type="FunFam" id="3.30.565.10:FF:000006">
    <property type="entry name" value="Sensor histidine kinase WalK"/>
    <property type="match status" value="1"/>
</dbReference>
<dbReference type="GeneID" id="35593941"/>
<dbReference type="CDD" id="cd00082">
    <property type="entry name" value="HisKA"/>
    <property type="match status" value="1"/>
</dbReference>
<dbReference type="PROSITE" id="PS50113">
    <property type="entry name" value="PAC"/>
    <property type="match status" value="2"/>
</dbReference>
<accession>A0A2I8VMT2</accession>
<dbReference type="InterPro" id="IPR036097">
    <property type="entry name" value="HisK_dim/P_sf"/>
</dbReference>
<feature type="compositionally biased region" description="Polar residues" evidence="6">
    <location>
        <begin position="1"/>
        <end position="13"/>
    </location>
</feature>
<gene>
    <name evidence="10" type="ORF">C2R22_17575</name>
</gene>
<dbReference type="Pfam" id="PF00989">
    <property type="entry name" value="PAS"/>
    <property type="match status" value="1"/>
</dbReference>
<keyword evidence="4" id="KW-0808">Transferase</keyword>